<name>B1BZM6_9FIRM</name>
<dbReference type="EMBL" id="ABIK02000004">
    <property type="protein sequence ID" value="EDS75873.1"/>
    <property type="molecule type" value="Genomic_DNA"/>
</dbReference>
<reference evidence="1" key="2">
    <citation type="submission" date="2014-06" db="EMBL/GenBank/DDBJ databases">
        <title>Draft genome sequence of Clostridium spiroforme (DSM 1552).</title>
        <authorList>
            <person name="Sudarsanam P."/>
            <person name="Ley R."/>
            <person name="Guruge J."/>
            <person name="Turnbaugh P.J."/>
            <person name="Mahowald M."/>
            <person name="Liep D."/>
            <person name="Gordon J."/>
        </authorList>
    </citation>
    <scope>NUCLEOTIDE SEQUENCE</scope>
    <source>
        <strain evidence="1">DSM 1552</strain>
    </source>
</reference>
<protein>
    <submittedName>
        <fullName evidence="1">Uncharacterized protein</fullName>
    </submittedName>
</protein>
<dbReference type="STRING" id="428126.CLOSPI_00403"/>
<organism evidence="1 2">
    <name type="scientific">Thomasclavelia spiroformis DSM 1552</name>
    <dbReference type="NCBI Taxonomy" id="428126"/>
    <lineage>
        <taxon>Bacteria</taxon>
        <taxon>Bacillati</taxon>
        <taxon>Bacillota</taxon>
        <taxon>Erysipelotrichia</taxon>
        <taxon>Erysipelotrichales</taxon>
        <taxon>Coprobacillaceae</taxon>
        <taxon>Thomasclavelia</taxon>
    </lineage>
</organism>
<proteinExistence type="predicted"/>
<dbReference type="Proteomes" id="UP000004910">
    <property type="component" value="Unassembled WGS sequence"/>
</dbReference>
<keyword evidence="2" id="KW-1185">Reference proteome</keyword>
<dbReference type="HOGENOM" id="CLU_3268221_0_0_9"/>
<reference evidence="1" key="1">
    <citation type="submission" date="2008-02" db="EMBL/GenBank/DDBJ databases">
        <authorList>
            <person name="Fulton L."/>
            <person name="Clifton S."/>
            <person name="Fulton B."/>
            <person name="Xu J."/>
            <person name="Minx P."/>
            <person name="Pepin K.H."/>
            <person name="Johnson M."/>
            <person name="Thiruvilangam P."/>
            <person name="Bhonagiri V."/>
            <person name="Nash W.E."/>
            <person name="Mardis E.R."/>
            <person name="Wilson R.K."/>
        </authorList>
    </citation>
    <scope>NUCLEOTIDE SEQUENCE [LARGE SCALE GENOMIC DNA]</scope>
    <source>
        <strain evidence="1">DSM 1552</strain>
    </source>
</reference>
<accession>B1BZM6</accession>
<dbReference type="AlphaFoldDB" id="B1BZM6"/>
<comment type="caution">
    <text evidence="1">The sequence shown here is derived from an EMBL/GenBank/DDBJ whole genome shotgun (WGS) entry which is preliminary data.</text>
</comment>
<evidence type="ECO:0000313" key="2">
    <source>
        <dbReference type="Proteomes" id="UP000004910"/>
    </source>
</evidence>
<sequence>MMNYRKLNLTGRGIITVTASILALAYLMADLSCYLIDLILL</sequence>
<evidence type="ECO:0000313" key="1">
    <source>
        <dbReference type="EMBL" id="EDS75873.1"/>
    </source>
</evidence>
<gene>
    <name evidence="1" type="ORF">CLOSPI_00403</name>
</gene>